<accession>A0A0G4H4M9</accession>
<dbReference type="EMBL" id="CDMY01001000">
    <property type="protein sequence ID" value="CEM38749.1"/>
    <property type="molecule type" value="Genomic_DNA"/>
</dbReference>
<proteinExistence type="predicted"/>
<evidence type="ECO:0000313" key="3">
    <source>
        <dbReference type="EMBL" id="CEM38749.1"/>
    </source>
</evidence>
<protein>
    <submittedName>
        <fullName evidence="3">Uncharacterized protein</fullName>
    </submittedName>
</protein>
<reference evidence="3 4" key="1">
    <citation type="submission" date="2014-11" db="EMBL/GenBank/DDBJ databases">
        <authorList>
            <person name="Zhu J."/>
            <person name="Qi W."/>
            <person name="Song R."/>
        </authorList>
    </citation>
    <scope>NUCLEOTIDE SEQUENCE [LARGE SCALE GENOMIC DNA]</scope>
</reference>
<keyword evidence="2" id="KW-1133">Transmembrane helix</keyword>
<name>A0A0G4H4M9_VITBC</name>
<feature type="region of interest" description="Disordered" evidence="1">
    <location>
        <begin position="56"/>
        <end position="84"/>
    </location>
</feature>
<dbReference type="Proteomes" id="UP000041254">
    <property type="component" value="Unassembled WGS sequence"/>
</dbReference>
<evidence type="ECO:0000256" key="2">
    <source>
        <dbReference type="SAM" id="Phobius"/>
    </source>
</evidence>
<dbReference type="VEuPathDB" id="CryptoDB:Vbra_1848"/>
<feature type="transmembrane region" description="Helical" evidence="2">
    <location>
        <begin position="127"/>
        <end position="148"/>
    </location>
</feature>
<gene>
    <name evidence="3" type="ORF">Vbra_1848</name>
</gene>
<organism evidence="3 4">
    <name type="scientific">Vitrella brassicaformis (strain CCMP3155)</name>
    <dbReference type="NCBI Taxonomy" id="1169540"/>
    <lineage>
        <taxon>Eukaryota</taxon>
        <taxon>Sar</taxon>
        <taxon>Alveolata</taxon>
        <taxon>Colpodellida</taxon>
        <taxon>Vitrellaceae</taxon>
        <taxon>Vitrella</taxon>
    </lineage>
</organism>
<keyword evidence="2" id="KW-0472">Membrane</keyword>
<dbReference type="InParanoid" id="A0A0G4H4M9"/>
<keyword evidence="4" id="KW-1185">Reference proteome</keyword>
<dbReference type="AlphaFoldDB" id="A0A0G4H4M9"/>
<sequence length="282" mass="30893">MSHLALHLAVVGKRCFSAIQMSEQALLHSLFCMGYPIVYLDALIDALLPALTSGRSANSSSGGGRCDSNAARSQHDSGNTSDDATIEEDMHQLERYLYRFHLLIHGDGNTDKDSWNDGLVMMSNCRLFGLMFIEVMMCFFLLPFKLVLRVVSSTVRVCVMTATLTAQAIRTTTCAICWLVGSVCALVDSVAARMSLLGSCLVQTLRDMAGVVGRVVGCLLGRCTAAKINSYVTCARRLPPCKRRRLVRNLSSFLNAAGVEEREKRGIIEAFRLLIRCNGNEA</sequence>
<evidence type="ECO:0000313" key="4">
    <source>
        <dbReference type="Proteomes" id="UP000041254"/>
    </source>
</evidence>
<evidence type="ECO:0000256" key="1">
    <source>
        <dbReference type="SAM" id="MobiDB-lite"/>
    </source>
</evidence>
<feature type="transmembrane region" description="Helical" evidence="2">
    <location>
        <begin position="168"/>
        <end position="187"/>
    </location>
</feature>
<feature type="compositionally biased region" description="Polar residues" evidence="1">
    <location>
        <begin position="70"/>
        <end position="83"/>
    </location>
</feature>
<keyword evidence="2" id="KW-0812">Transmembrane</keyword>